<dbReference type="AlphaFoldDB" id="B8FHI0"/>
<dbReference type="EMBL" id="CP001322">
    <property type="protein sequence ID" value="ACL02268.1"/>
    <property type="molecule type" value="Genomic_DNA"/>
</dbReference>
<reference evidence="2 3" key="1">
    <citation type="journal article" date="2012" name="Environ. Microbiol.">
        <title>The genome sequence of Desulfatibacillum alkenivorans AK-01: a blueprint for anaerobic alkane oxidation.</title>
        <authorList>
            <person name="Callaghan A.V."/>
            <person name="Morris B.E."/>
            <person name="Pereira I.A."/>
            <person name="McInerney M.J."/>
            <person name="Austin R.N."/>
            <person name="Groves J.T."/>
            <person name="Kukor J.J."/>
            <person name="Suflita J.M."/>
            <person name="Young L.Y."/>
            <person name="Zylstra G.J."/>
            <person name="Wawrik B."/>
        </authorList>
    </citation>
    <scope>NUCLEOTIDE SEQUENCE [LARGE SCALE GENOMIC DNA]</scope>
    <source>
        <strain evidence="2 3">AK-01</strain>
    </source>
</reference>
<name>B8FHI0_DESAL</name>
<sequence length="84" mass="9111">MILLGFHTPRPILQPNHGFAGARIYSLTMALAWGEIQLPNQGVQRDSLPQPNQGICGGDPKPNQGAYRDKLLSQPNHGAIKSDP</sequence>
<evidence type="ECO:0000256" key="1">
    <source>
        <dbReference type="SAM" id="MobiDB-lite"/>
    </source>
</evidence>
<feature type="compositionally biased region" description="Polar residues" evidence="1">
    <location>
        <begin position="42"/>
        <end position="53"/>
    </location>
</feature>
<gene>
    <name evidence="2" type="ordered locus">Dalk_0562</name>
</gene>
<evidence type="ECO:0000313" key="3">
    <source>
        <dbReference type="Proteomes" id="UP000000739"/>
    </source>
</evidence>
<dbReference type="HOGENOM" id="CLU_2522079_0_0_7"/>
<organism evidence="2 3">
    <name type="scientific">Desulfatibacillum aliphaticivorans</name>
    <dbReference type="NCBI Taxonomy" id="218208"/>
    <lineage>
        <taxon>Bacteria</taxon>
        <taxon>Pseudomonadati</taxon>
        <taxon>Thermodesulfobacteriota</taxon>
        <taxon>Desulfobacteria</taxon>
        <taxon>Desulfobacterales</taxon>
        <taxon>Desulfatibacillaceae</taxon>
        <taxon>Desulfatibacillum</taxon>
    </lineage>
</organism>
<feature type="region of interest" description="Disordered" evidence="1">
    <location>
        <begin position="42"/>
        <end position="84"/>
    </location>
</feature>
<accession>B8FHI0</accession>
<dbReference type="KEGG" id="dal:Dalk_0562"/>
<protein>
    <submittedName>
        <fullName evidence="2">Uncharacterized protein</fullName>
    </submittedName>
</protein>
<keyword evidence="3" id="KW-1185">Reference proteome</keyword>
<proteinExistence type="predicted"/>
<evidence type="ECO:0000313" key="2">
    <source>
        <dbReference type="EMBL" id="ACL02268.1"/>
    </source>
</evidence>
<dbReference type="Proteomes" id="UP000000739">
    <property type="component" value="Chromosome"/>
</dbReference>